<proteinExistence type="predicted"/>
<dbReference type="RefSeq" id="WP_181570433.1">
    <property type="nucleotide sequence ID" value="NZ_CP059322.2"/>
</dbReference>
<dbReference type="KEGG" id="mfeu:H1D33_03590"/>
<evidence type="ECO:0008006" key="4">
    <source>
        <dbReference type="Google" id="ProtNLM"/>
    </source>
</evidence>
<dbReference type="Proteomes" id="UP000510844">
    <property type="component" value="Chromosome"/>
</dbReference>
<dbReference type="AlphaFoldDB" id="A0A7L6B7X8"/>
<accession>A0A7L6B7X8</accession>
<reference evidence="2 3" key="2">
    <citation type="journal article" date="2021" name="Mar. Drugs">
        <title>A New Micromonospora Strain with Antibiotic Activity Isolated from the Microbiome of a Mid-Atlantic Deep-Sea Sponge.</title>
        <authorList>
            <person name="Back C.R."/>
            <person name="Stennett H.L."/>
            <person name="Williams S.E."/>
            <person name="Wang L."/>
            <person name="Ojeda Gomez J."/>
            <person name="Abdulle O.M."/>
            <person name="Duffy T."/>
            <person name="Neal C."/>
            <person name="Mantell J."/>
            <person name="Jepson M.A."/>
            <person name="Hendry K.R."/>
            <person name="Powell D."/>
            <person name="Stach J.E.M."/>
            <person name="Essex-Lopresti A.E."/>
            <person name="Willis C.L."/>
            <person name="Curnow P."/>
            <person name="Race P.R."/>
        </authorList>
    </citation>
    <scope>NUCLEOTIDE SEQUENCE [LARGE SCALE GENOMIC DNA]</scope>
    <source>
        <strain evidence="2 3">28ISP2-46</strain>
    </source>
</reference>
<dbReference type="EMBL" id="CP059322">
    <property type="protein sequence ID" value="QLQ37988.1"/>
    <property type="molecule type" value="Genomic_DNA"/>
</dbReference>
<evidence type="ECO:0000256" key="1">
    <source>
        <dbReference type="SAM" id="MobiDB-lite"/>
    </source>
</evidence>
<evidence type="ECO:0000313" key="3">
    <source>
        <dbReference type="Proteomes" id="UP000510844"/>
    </source>
</evidence>
<protein>
    <recommendedName>
        <fullName evidence="4">HK97 gp10 family phage protein</fullName>
    </recommendedName>
</protein>
<name>A0A7L6B7X8_9ACTN</name>
<reference evidence="3" key="1">
    <citation type="submission" date="2020-07" db="EMBL/GenBank/DDBJ databases">
        <title>A new Micromonospora strain with potent antibiotic activity isolated from the microbiome of a mid-Atlantic deep-sea sponge.</title>
        <authorList>
            <person name="Back C.R."/>
            <person name="Stennett H.L."/>
            <person name="Williams S.E."/>
            <person name="Wang L."/>
            <person name="Ojeda Gomez J."/>
            <person name="Abdulle O.M."/>
            <person name="Duffy T."/>
            <person name="Hendry K.R."/>
            <person name="Powell D."/>
            <person name="Stach J.E."/>
            <person name="Essex-Lopresti A.E."/>
            <person name="Willis C.L."/>
            <person name="Curnow P."/>
            <person name="Race P.R."/>
        </authorList>
    </citation>
    <scope>NUCLEOTIDE SEQUENCE [LARGE SCALE GENOMIC DNA]</scope>
    <source>
        <strain evidence="3">28ISP2-46</strain>
    </source>
</reference>
<feature type="region of interest" description="Disordered" evidence="1">
    <location>
        <begin position="59"/>
        <end position="81"/>
    </location>
</feature>
<organism evidence="2 3">
    <name type="scientific">Micromonospora robiginosa</name>
    <dbReference type="NCBI Taxonomy" id="2749844"/>
    <lineage>
        <taxon>Bacteria</taxon>
        <taxon>Bacillati</taxon>
        <taxon>Actinomycetota</taxon>
        <taxon>Actinomycetes</taxon>
        <taxon>Micromonosporales</taxon>
        <taxon>Micromonosporaceae</taxon>
        <taxon>Micromonospora</taxon>
    </lineage>
</organism>
<keyword evidence="3" id="KW-1185">Reference proteome</keyword>
<sequence>MEIDTRELRQLEYDFAEVVTAAPQEARKVVQRAVLNIKTDAQRRVGGLRHAPAYPRSISYDTRETPVGPEAEIGPDKGRRQGALGNLIEFGSVNNAPRPHINPAADAELPRFERAMEDLAVRLLGER</sequence>
<gene>
    <name evidence="2" type="ORF">H1D33_03590</name>
</gene>
<evidence type="ECO:0000313" key="2">
    <source>
        <dbReference type="EMBL" id="QLQ37988.1"/>
    </source>
</evidence>